<dbReference type="OrthoDB" id="6705673at2"/>
<dbReference type="EMBL" id="OANT01000002">
    <property type="protein sequence ID" value="SNX44265.1"/>
    <property type="molecule type" value="Genomic_DNA"/>
</dbReference>
<evidence type="ECO:0000313" key="2">
    <source>
        <dbReference type="Proteomes" id="UP000219042"/>
    </source>
</evidence>
<proteinExistence type="predicted"/>
<name>A0A240E8M8_9GAMM</name>
<dbReference type="AlphaFoldDB" id="A0A240E8M8"/>
<sequence>MRPWYIKKDGKYLTTSIEVIEEYQDYSDISEMHLTIRRFDSNKDIAKQFGTQSDAQYYICKNRLRYVDVVRE</sequence>
<protein>
    <submittedName>
        <fullName evidence="1">Uncharacterized protein</fullName>
    </submittedName>
</protein>
<organism evidence="1 2">
    <name type="scientific">Acinetobacter puyangensis</name>
    <dbReference type="NCBI Taxonomy" id="1096779"/>
    <lineage>
        <taxon>Bacteria</taxon>
        <taxon>Pseudomonadati</taxon>
        <taxon>Pseudomonadota</taxon>
        <taxon>Gammaproteobacteria</taxon>
        <taxon>Moraxellales</taxon>
        <taxon>Moraxellaceae</taxon>
        <taxon>Acinetobacter</taxon>
    </lineage>
</organism>
<reference evidence="2" key="1">
    <citation type="submission" date="2016-09" db="EMBL/GenBank/DDBJ databases">
        <authorList>
            <person name="Varghese N."/>
            <person name="Submissions S."/>
        </authorList>
    </citation>
    <scope>NUCLEOTIDE SEQUENCE [LARGE SCALE GENOMIC DNA]</scope>
    <source>
        <strain evidence="2">ANC 4466</strain>
    </source>
</reference>
<dbReference type="Proteomes" id="UP000219042">
    <property type="component" value="Unassembled WGS sequence"/>
</dbReference>
<accession>A0A240E8M8</accession>
<gene>
    <name evidence="1" type="ORF">SAMN05421731_102426</name>
</gene>
<keyword evidence="2" id="KW-1185">Reference proteome</keyword>
<evidence type="ECO:0000313" key="1">
    <source>
        <dbReference type="EMBL" id="SNX44265.1"/>
    </source>
</evidence>